<dbReference type="SUPFAM" id="SSF56112">
    <property type="entry name" value="Protein kinase-like (PK-like)"/>
    <property type="match status" value="1"/>
</dbReference>
<dbReference type="GO" id="GO:0005524">
    <property type="term" value="F:ATP binding"/>
    <property type="evidence" value="ECO:0007669"/>
    <property type="project" value="InterPro"/>
</dbReference>
<dbReference type="PROSITE" id="PS50011">
    <property type="entry name" value="PROTEIN_KINASE_DOM"/>
    <property type="match status" value="1"/>
</dbReference>
<dbReference type="AlphaFoldDB" id="A0A9W6F6L8"/>
<sequence>MVFFPVLRRCELDQATLLWQQAGLLNSMLRMLAGFMGTRSLLTSDLDTSANYTAIAEAATSVADAFTPEQSSSADLLAKQAHWMRQSLEMLANMMRISASGPQGGDATVLSYADGAAEFADTFTQLLPPRDDDSSSAASSSCGGSDHCSAPTTSTTSSDSTTTVDSTDSTDSDIDIVVAALRSAASTAVLPVLNPYSPPSSGAKRLHAPSEDTNTSVWRATLGGSSGICRGSCDAEGQQQEALVLKVVPFHSPEVAARLEQEGDSFHTGSGEVAEALLKEEACHEALMAVAVAQANARYVAAAAAAVNGGASVPVAHEIYAQPQLMAVQECPLRGSSQDLGHDRQLVVGFKYFGAGNAAEYQATQLIRDVAGKEVRQPLMTRGSAATPLLAPAAVELIGEGLAREVNGMALSMYGMMGRMHELGFLINDLKLENMVYDTDVADFRFIDAEAVRRCRLGEKLPGVSKHTEYTAAPEQQLEEAEAWSDSFSDVYAGGASMREALAICLDVCGNQLGRGEVFGAVKAAFLARVGPLRDLMARCTAAEAGERPSAADVLQQLHRHRLL</sequence>
<evidence type="ECO:0000259" key="2">
    <source>
        <dbReference type="PROSITE" id="PS50011"/>
    </source>
</evidence>
<accession>A0A9W6F6L8</accession>
<dbReference type="EMBL" id="BRXU01000022">
    <property type="protein sequence ID" value="GLC58244.1"/>
    <property type="molecule type" value="Genomic_DNA"/>
</dbReference>
<dbReference type="Proteomes" id="UP001165080">
    <property type="component" value="Unassembled WGS sequence"/>
</dbReference>
<name>A0A9W6F6L8_9CHLO</name>
<feature type="domain" description="Protein kinase" evidence="2">
    <location>
        <begin position="215"/>
        <end position="564"/>
    </location>
</feature>
<evidence type="ECO:0000313" key="3">
    <source>
        <dbReference type="EMBL" id="GLC58244.1"/>
    </source>
</evidence>
<dbReference type="InterPro" id="IPR011009">
    <property type="entry name" value="Kinase-like_dom_sf"/>
</dbReference>
<dbReference type="Gene3D" id="1.10.510.10">
    <property type="entry name" value="Transferase(Phosphotransferase) domain 1"/>
    <property type="match status" value="1"/>
</dbReference>
<comment type="caution">
    <text evidence="3">The sequence shown here is derived from an EMBL/GenBank/DDBJ whole genome shotgun (WGS) entry which is preliminary data.</text>
</comment>
<protein>
    <recommendedName>
        <fullName evidence="2">Protein kinase domain-containing protein</fullName>
    </recommendedName>
</protein>
<organism evidence="3 4">
    <name type="scientific">Pleodorina starrii</name>
    <dbReference type="NCBI Taxonomy" id="330485"/>
    <lineage>
        <taxon>Eukaryota</taxon>
        <taxon>Viridiplantae</taxon>
        <taxon>Chlorophyta</taxon>
        <taxon>core chlorophytes</taxon>
        <taxon>Chlorophyceae</taxon>
        <taxon>CS clade</taxon>
        <taxon>Chlamydomonadales</taxon>
        <taxon>Volvocaceae</taxon>
        <taxon>Pleodorina</taxon>
    </lineage>
</organism>
<keyword evidence="4" id="KW-1185">Reference proteome</keyword>
<gene>
    <name evidence="3" type="primary">PLESTBF000647</name>
    <name evidence="3" type="ORF">PLESTB_001337200</name>
</gene>
<reference evidence="3 4" key="1">
    <citation type="journal article" date="2023" name="Commun. Biol.">
        <title>Reorganization of the ancestral sex-determining regions during the evolution of trioecy in Pleodorina starrii.</title>
        <authorList>
            <person name="Takahashi K."/>
            <person name="Suzuki S."/>
            <person name="Kawai-Toyooka H."/>
            <person name="Yamamoto K."/>
            <person name="Hamaji T."/>
            <person name="Ootsuki R."/>
            <person name="Yamaguchi H."/>
            <person name="Kawachi M."/>
            <person name="Higashiyama T."/>
            <person name="Nozaki H."/>
        </authorList>
    </citation>
    <scope>NUCLEOTIDE SEQUENCE [LARGE SCALE GENOMIC DNA]</scope>
    <source>
        <strain evidence="3 4">NIES-4479</strain>
    </source>
</reference>
<feature type="compositionally biased region" description="Low complexity" evidence="1">
    <location>
        <begin position="135"/>
        <end position="167"/>
    </location>
</feature>
<dbReference type="InterPro" id="IPR000719">
    <property type="entry name" value="Prot_kinase_dom"/>
</dbReference>
<evidence type="ECO:0000256" key="1">
    <source>
        <dbReference type="SAM" id="MobiDB-lite"/>
    </source>
</evidence>
<dbReference type="GO" id="GO:0004672">
    <property type="term" value="F:protein kinase activity"/>
    <property type="evidence" value="ECO:0007669"/>
    <property type="project" value="InterPro"/>
</dbReference>
<proteinExistence type="predicted"/>
<feature type="region of interest" description="Disordered" evidence="1">
    <location>
        <begin position="126"/>
        <end position="169"/>
    </location>
</feature>
<evidence type="ECO:0000313" key="4">
    <source>
        <dbReference type="Proteomes" id="UP001165080"/>
    </source>
</evidence>